<comment type="function">
    <text evidence="4">Part of the outer membrane protein assembly complex, which is involved in assembly and insertion of beta-barrel proteins into the outer membrane.</text>
</comment>
<keyword evidence="1 4" id="KW-0732">Signal</keyword>
<dbReference type="InterPro" id="IPR037873">
    <property type="entry name" value="BamE-like"/>
</dbReference>
<dbReference type="EMBL" id="JBBUTF010000008">
    <property type="protein sequence ID" value="MEK8026321.1"/>
    <property type="molecule type" value="Genomic_DNA"/>
</dbReference>
<keyword evidence="8" id="KW-1185">Reference proteome</keyword>
<protein>
    <recommendedName>
        <fullName evidence="4">Outer membrane protein assembly factor BamE</fullName>
    </recommendedName>
</protein>
<dbReference type="PANTHER" id="PTHR37482:SF1">
    <property type="entry name" value="OUTER MEMBRANE PROTEIN ASSEMBLY FACTOR BAME"/>
    <property type="match status" value="1"/>
</dbReference>
<keyword evidence="2 4" id="KW-0472">Membrane</keyword>
<dbReference type="Gene3D" id="3.30.1450.10">
    <property type="match status" value="1"/>
</dbReference>
<sequence length="173" mass="18965">MVALVLLLPACSSTRLDAASSYGWMPSWLRPYRMDIVQGTVITREQVQQLKTGQTRPQVREILGSPLLADPFHAARWDYVFTIDRPGLPPQRRSVVVHFDGERLDRVEASDLPSEREFIAAISRPAPDRAPPALVLTPEQLQALPRPAASAASATAATVPGVPPRVYPPLEPS</sequence>
<organism evidence="7 8">
    <name type="scientific">Pseudaquabacterium rugosum</name>
    <dbReference type="NCBI Taxonomy" id="2984194"/>
    <lineage>
        <taxon>Bacteria</taxon>
        <taxon>Pseudomonadati</taxon>
        <taxon>Pseudomonadota</taxon>
        <taxon>Betaproteobacteria</taxon>
        <taxon>Burkholderiales</taxon>
        <taxon>Sphaerotilaceae</taxon>
        <taxon>Pseudaquabacterium</taxon>
    </lineage>
</organism>
<keyword evidence="3 4" id="KW-0998">Cell outer membrane</keyword>
<evidence type="ECO:0000313" key="8">
    <source>
        <dbReference type="Proteomes" id="UP001368500"/>
    </source>
</evidence>
<dbReference type="RefSeq" id="WP_341374107.1">
    <property type="nucleotide sequence ID" value="NZ_JBBUTF010000008.1"/>
</dbReference>
<comment type="subunit">
    <text evidence="4">Part of the Bam complex.</text>
</comment>
<dbReference type="PANTHER" id="PTHR37482">
    <property type="entry name" value="OUTER MEMBRANE PROTEIN ASSEMBLY FACTOR BAME"/>
    <property type="match status" value="1"/>
</dbReference>
<reference evidence="7 8" key="1">
    <citation type="submission" date="2024-04" db="EMBL/GenBank/DDBJ databases">
        <title>Novel species of the genus Ideonella isolated from streams.</title>
        <authorList>
            <person name="Lu H."/>
        </authorList>
    </citation>
    <scope>NUCLEOTIDE SEQUENCE [LARGE SCALE GENOMIC DNA]</scope>
    <source>
        <strain evidence="7 8">BYS139W</strain>
    </source>
</reference>
<accession>A0ABU9B8X0</accession>
<dbReference type="Proteomes" id="UP001368500">
    <property type="component" value="Unassembled WGS sequence"/>
</dbReference>
<feature type="domain" description="Outer membrane protein assembly factor BamE" evidence="6">
    <location>
        <begin position="39"/>
        <end position="107"/>
    </location>
</feature>
<dbReference type="InterPro" id="IPR026592">
    <property type="entry name" value="BamE"/>
</dbReference>
<evidence type="ECO:0000256" key="4">
    <source>
        <dbReference type="HAMAP-Rule" id="MF_00925"/>
    </source>
</evidence>
<comment type="caution">
    <text evidence="7">The sequence shown here is derived from an EMBL/GenBank/DDBJ whole genome shotgun (WGS) entry which is preliminary data.</text>
</comment>
<comment type="similarity">
    <text evidence="4">Belongs to the BamE family.</text>
</comment>
<evidence type="ECO:0000313" key="7">
    <source>
        <dbReference type="EMBL" id="MEK8026321.1"/>
    </source>
</evidence>
<dbReference type="Pfam" id="PF04355">
    <property type="entry name" value="BamE"/>
    <property type="match status" value="1"/>
</dbReference>
<proteinExistence type="inferred from homology"/>
<evidence type="ECO:0000256" key="5">
    <source>
        <dbReference type="SAM" id="MobiDB-lite"/>
    </source>
</evidence>
<feature type="compositionally biased region" description="Pro residues" evidence="5">
    <location>
        <begin position="161"/>
        <end position="173"/>
    </location>
</feature>
<comment type="subcellular location">
    <subcellularLocation>
        <location evidence="4">Cell outer membrane</location>
    </subcellularLocation>
</comment>
<feature type="compositionally biased region" description="Low complexity" evidence="5">
    <location>
        <begin position="146"/>
        <end position="160"/>
    </location>
</feature>
<dbReference type="HAMAP" id="MF_00925">
    <property type="entry name" value="OM_assembly_BamE"/>
    <property type="match status" value="1"/>
</dbReference>
<feature type="region of interest" description="Disordered" evidence="5">
    <location>
        <begin position="146"/>
        <end position="173"/>
    </location>
</feature>
<gene>
    <name evidence="4" type="primary">bamE</name>
    <name evidence="7" type="ORF">AACH11_10160</name>
</gene>
<evidence type="ECO:0000256" key="1">
    <source>
        <dbReference type="ARBA" id="ARBA00022729"/>
    </source>
</evidence>
<evidence type="ECO:0000256" key="3">
    <source>
        <dbReference type="ARBA" id="ARBA00023237"/>
    </source>
</evidence>
<evidence type="ECO:0000259" key="6">
    <source>
        <dbReference type="Pfam" id="PF04355"/>
    </source>
</evidence>
<name>A0ABU9B8X0_9BURK</name>
<evidence type="ECO:0000256" key="2">
    <source>
        <dbReference type="ARBA" id="ARBA00023136"/>
    </source>
</evidence>
<dbReference type="InterPro" id="IPR007450">
    <property type="entry name" value="BamE_dom"/>
</dbReference>